<dbReference type="EMBL" id="BAABFX010000031">
    <property type="protein sequence ID" value="GAA4398157.1"/>
    <property type="molecule type" value="Genomic_DNA"/>
</dbReference>
<gene>
    <name evidence="1" type="ORF">GCM10023153_22730</name>
</gene>
<dbReference type="Proteomes" id="UP001500390">
    <property type="component" value="Unassembled WGS sequence"/>
</dbReference>
<comment type="caution">
    <text evidence="1">The sequence shown here is derived from an EMBL/GenBank/DDBJ whole genome shotgun (WGS) entry which is preliminary data.</text>
</comment>
<sequence length="301" mass="33483">MTVGYRAVLRLDDREDAVRIAREQFRSWLVEMVRDPRKTIESAEWDGPGTFRMGPDSVLTVVEHRGDDQQARLLLEYVETNGDGTWTTRLYAASAPASRRLKQVLWFEGEGQRRDGSTVQPGTPRVVRNTLKAVDAYDGSVPVHGEPRTLRLDDVEQLVDYINDEHRDLSIIVAAPVPGVPLELWARAVGTLTRDAIGCASFFVLDAEAAANLNARLGDSHSIPRGGVRTYVPRVEVGDWADARRHRVLTARTMSQGLGTDSQGEPRFSERLIRTIATTPRLYLLEAEMPAGQARWGGVRG</sequence>
<protein>
    <submittedName>
        <fullName evidence="1">Uncharacterized protein</fullName>
    </submittedName>
</protein>
<reference evidence="2" key="1">
    <citation type="journal article" date="2019" name="Int. J. Syst. Evol. Microbiol.">
        <title>The Global Catalogue of Microorganisms (GCM) 10K type strain sequencing project: providing services to taxonomists for standard genome sequencing and annotation.</title>
        <authorList>
            <consortium name="The Broad Institute Genomics Platform"/>
            <consortium name="The Broad Institute Genome Sequencing Center for Infectious Disease"/>
            <person name="Wu L."/>
            <person name="Ma J."/>
        </authorList>
    </citation>
    <scope>NUCLEOTIDE SEQUENCE [LARGE SCALE GENOMIC DNA]</scope>
    <source>
        <strain evidence="2">JCM 17738</strain>
    </source>
</reference>
<accession>A0ABP8JZV7</accession>
<organism evidence="1 2">
    <name type="scientific">Ornithinibacter aureus</name>
    <dbReference type="NCBI Taxonomy" id="622664"/>
    <lineage>
        <taxon>Bacteria</taxon>
        <taxon>Bacillati</taxon>
        <taxon>Actinomycetota</taxon>
        <taxon>Actinomycetes</taxon>
        <taxon>Micrococcales</taxon>
        <taxon>Intrasporangiaceae</taxon>
        <taxon>Ornithinibacter</taxon>
    </lineage>
</organism>
<evidence type="ECO:0000313" key="2">
    <source>
        <dbReference type="Proteomes" id="UP001500390"/>
    </source>
</evidence>
<dbReference type="RefSeq" id="WP_159901333.1">
    <property type="nucleotide sequence ID" value="NZ_BAABFX010000031.1"/>
</dbReference>
<keyword evidence="2" id="KW-1185">Reference proteome</keyword>
<name>A0ABP8JZV7_9MICO</name>
<proteinExistence type="predicted"/>
<evidence type="ECO:0000313" key="1">
    <source>
        <dbReference type="EMBL" id="GAA4398157.1"/>
    </source>
</evidence>